<sequence>VVCGYCDKDFTEDDTAEVECGHMFHISCLREHSDTQCRKCKKHITQVYKPCGVMA</sequence>
<evidence type="ECO:0000313" key="6">
    <source>
        <dbReference type="EMBL" id="KAF5889600.1"/>
    </source>
</evidence>
<evidence type="ECO:0000256" key="4">
    <source>
        <dbReference type="PROSITE-ProRule" id="PRU00175"/>
    </source>
</evidence>
<dbReference type="EMBL" id="QNUK01000791">
    <property type="protein sequence ID" value="KAF5889600.1"/>
    <property type="molecule type" value="Genomic_DNA"/>
</dbReference>
<keyword evidence="3" id="KW-0862">Zinc</keyword>
<dbReference type="Gene3D" id="3.30.40.10">
    <property type="entry name" value="Zinc/RING finger domain, C3HC4 (zinc finger)"/>
    <property type="match status" value="1"/>
</dbReference>
<proteinExistence type="predicted"/>
<evidence type="ECO:0000256" key="1">
    <source>
        <dbReference type="ARBA" id="ARBA00022723"/>
    </source>
</evidence>
<evidence type="ECO:0000259" key="5">
    <source>
        <dbReference type="PROSITE" id="PS50089"/>
    </source>
</evidence>
<name>A0A8J4T641_CLAMG</name>
<feature type="domain" description="RING-type" evidence="5">
    <location>
        <begin position="3"/>
        <end position="41"/>
    </location>
</feature>
<keyword evidence="7" id="KW-1185">Reference proteome</keyword>
<dbReference type="Proteomes" id="UP000727407">
    <property type="component" value="Unassembled WGS sequence"/>
</dbReference>
<feature type="non-terminal residue" evidence="6">
    <location>
        <position position="55"/>
    </location>
</feature>
<dbReference type="InterPro" id="IPR013083">
    <property type="entry name" value="Znf_RING/FYVE/PHD"/>
</dbReference>
<accession>A0A8J4T641</accession>
<dbReference type="Pfam" id="PF00097">
    <property type="entry name" value="zf-C3HC4"/>
    <property type="match status" value="1"/>
</dbReference>
<dbReference type="InterPro" id="IPR001841">
    <property type="entry name" value="Znf_RING"/>
</dbReference>
<gene>
    <name evidence="6" type="ORF">DAT39_020700</name>
</gene>
<evidence type="ECO:0000313" key="7">
    <source>
        <dbReference type="Proteomes" id="UP000727407"/>
    </source>
</evidence>
<dbReference type="GO" id="GO:0008270">
    <property type="term" value="F:zinc ion binding"/>
    <property type="evidence" value="ECO:0007669"/>
    <property type="project" value="UniProtKB-KW"/>
</dbReference>
<evidence type="ECO:0000256" key="2">
    <source>
        <dbReference type="ARBA" id="ARBA00022771"/>
    </source>
</evidence>
<dbReference type="PROSITE" id="PS50089">
    <property type="entry name" value="ZF_RING_2"/>
    <property type="match status" value="1"/>
</dbReference>
<organism evidence="6 7">
    <name type="scientific">Clarias magur</name>
    <name type="common">Asian catfish</name>
    <name type="synonym">Macropteronotus magur</name>
    <dbReference type="NCBI Taxonomy" id="1594786"/>
    <lineage>
        <taxon>Eukaryota</taxon>
        <taxon>Metazoa</taxon>
        <taxon>Chordata</taxon>
        <taxon>Craniata</taxon>
        <taxon>Vertebrata</taxon>
        <taxon>Euteleostomi</taxon>
        <taxon>Actinopterygii</taxon>
        <taxon>Neopterygii</taxon>
        <taxon>Teleostei</taxon>
        <taxon>Ostariophysi</taxon>
        <taxon>Siluriformes</taxon>
        <taxon>Clariidae</taxon>
        <taxon>Clarias</taxon>
    </lineage>
</organism>
<dbReference type="InterPro" id="IPR018957">
    <property type="entry name" value="Znf_C3HC4_RING-type"/>
</dbReference>
<dbReference type="OrthoDB" id="8062037at2759"/>
<dbReference type="AlphaFoldDB" id="A0A8J4T641"/>
<comment type="caution">
    <text evidence="6">The sequence shown here is derived from an EMBL/GenBank/DDBJ whole genome shotgun (WGS) entry which is preliminary data.</text>
</comment>
<feature type="non-terminal residue" evidence="6">
    <location>
        <position position="1"/>
    </location>
</feature>
<keyword evidence="1" id="KW-0479">Metal-binding</keyword>
<protein>
    <submittedName>
        <fullName evidence="6">E3 ubiquitin-protein ligase</fullName>
    </submittedName>
</protein>
<evidence type="ECO:0000256" key="3">
    <source>
        <dbReference type="ARBA" id="ARBA00022833"/>
    </source>
</evidence>
<keyword evidence="2 4" id="KW-0863">Zinc-finger</keyword>
<dbReference type="SUPFAM" id="SSF57850">
    <property type="entry name" value="RING/U-box"/>
    <property type="match status" value="1"/>
</dbReference>
<reference evidence="6" key="1">
    <citation type="submission" date="2020-07" db="EMBL/GenBank/DDBJ databases">
        <title>Clarias magur genome sequencing, assembly and annotation.</title>
        <authorList>
            <person name="Kushwaha B."/>
            <person name="Kumar R."/>
            <person name="Das P."/>
            <person name="Joshi C.G."/>
            <person name="Kumar D."/>
            <person name="Nagpure N.S."/>
            <person name="Pandey M."/>
            <person name="Agarwal S."/>
            <person name="Srivastava S."/>
            <person name="Singh M."/>
            <person name="Sahoo L."/>
            <person name="Jayasankar P."/>
            <person name="Meher P.K."/>
            <person name="Koringa P.G."/>
            <person name="Iquebal M.A."/>
            <person name="Das S.P."/>
            <person name="Bit A."/>
            <person name="Patnaik S."/>
            <person name="Patel N."/>
            <person name="Shah T.M."/>
            <person name="Hinsu A."/>
            <person name="Jena J.K."/>
        </authorList>
    </citation>
    <scope>NUCLEOTIDE SEQUENCE</scope>
    <source>
        <strain evidence="6">CIFAMagur01</strain>
        <tissue evidence="6">Testis</tissue>
    </source>
</reference>